<gene>
    <name evidence="1" type="ORF">JEQ07_25460</name>
</gene>
<name>A0ABS0U203_SERPR</name>
<evidence type="ECO:0000313" key="2">
    <source>
        <dbReference type="Proteomes" id="UP000639004"/>
    </source>
</evidence>
<protein>
    <submittedName>
        <fullName evidence="1">Cytochrome c</fullName>
    </submittedName>
</protein>
<accession>A0ABS0U203</accession>
<keyword evidence="2" id="KW-1185">Reference proteome</keyword>
<feature type="non-terminal residue" evidence="1">
    <location>
        <position position="1"/>
    </location>
</feature>
<comment type="caution">
    <text evidence="1">The sequence shown here is derived from an EMBL/GenBank/DDBJ whole genome shotgun (WGS) entry which is preliminary data.</text>
</comment>
<dbReference type="Proteomes" id="UP000639004">
    <property type="component" value="Unassembled WGS sequence"/>
</dbReference>
<proteinExistence type="predicted"/>
<organism evidence="1 2">
    <name type="scientific">Serratia proteamaculans</name>
    <dbReference type="NCBI Taxonomy" id="28151"/>
    <lineage>
        <taxon>Bacteria</taxon>
        <taxon>Pseudomonadati</taxon>
        <taxon>Pseudomonadota</taxon>
        <taxon>Gammaproteobacteria</taxon>
        <taxon>Enterobacterales</taxon>
        <taxon>Yersiniaceae</taxon>
        <taxon>Serratia</taxon>
    </lineage>
</organism>
<reference evidence="1 2" key="1">
    <citation type="submission" date="2020-12" db="EMBL/GenBank/DDBJ databases">
        <title>Enhanced detection system for hospital associated transmission using whole genome sequencing surveillance.</title>
        <authorList>
            <person name="Harrison L.H."/>
            <person name="Van Tyne D."/>
            <person name="Marsh J.W."/>
            <person name="Griffith M.P."/>
            <person name="Snyder D.J."/>
            <person name="Cooper V.S."/>
            <person name="Mustapha M."/>
        </authorList>
    </citation>
    <scope>NUCLEOTIDE SEQUENCE [LARGE SCALE GENOMIC DNA]</scope>
    <source>
        <strain evidence="1 2">SER00238</strain>
    </source>
</reference>
<dbReference type="EMBL" id="JAEHSL010000071">
    <property type="protein sequence ID" value="MBI6183718.1"/>
    <property type="molecule type" value="Genomic_DNA"/>
</dbReference>
<evidence type="ECO:0000313" key="1">
    <source>
        <dbReference type="EMBL" id="MBI6183718.1"/>
    </source>
</evidence>
<dbReference type="InterPro" id="IPR036909">
    <property type="entry name" value="Cyt_c-like_dom_sf"/>
</dbReference>
<dbReference type="Gene3D" id="1.10.760.10">
    <property type="entry name" value="Cytochrome c-like domain"/>
    <property type="match status" value="1"/>
</dbReference>
<dbReference type="SUPFAM" id="SSF46626">
    <property type="entry name" value="Cytochrome c"/>
    <property type="match status" value="1"/>
</dbReference>
<sequence length="91" mass="10025">GPQLFGVSPDLANNTNIFSERPDNLINVILQGIAKPATADLGFMPGFKDSFSDRQVADLVNYLRQRYAGDKPAWREVEAQVARLRANPGSH</sequence>
<dbReference type="RefSeq" id="WP_198642795.1">
    <property type="nucleotide sequence ID" value="NZ_JAEHSL010000071.1"/>
</dbReference>